<gene>
    <name evidence="2" type="ORF">PGLA2088_LOCUS48394</name>
</gene>
<dbReference type="PANTHER" id="PTHR11675">
    <property type="entry name" value="N-ACETYLGALACTOSAMINYLTRANSFERASE"/>
    <property type="match status" value="1"/>
</dbReference>
<evidence type="ECO:0000256" key="1">
    <source>
        <dbReference type="ARBA" id="ARBA00023157"/>
    </source>
</evidence>
<dbReference type="GO" id="GO:0005794">
    <property type="term" value="C:Golgi apparatus"/>
    <property type="evidence" value="ECO:0007669"/>
    <property type="project" value="TreeGrafter"/>
</dbReference>
<proteinExistence type="predicted"/>
<dbReference type="PANTHER" id="PTHR11675:SF126">
    <property type="entry name" value="RICIN B LECTIN DOMAIN-CONTAINING PROTEIN"/>
    <property type="match status" value="1"/>
</dbReference>
<dbReference type="Gene3D" id="3.90.550.10">
    <property type="entry name" value="Spore Coat Polysaccharide Biosynthesis Protein SpsA, Chain A"/>
    <property type="match status" value="1"/>
</dbReference>
<dbReference type="GO" id="GO:0004653">
    <property type="term" value="F:polypeptide N-acetylgalactosaminyltransferase activity"/>
    <property type="evidence" value="ECO:0007669"/>
    <property type="project" value="TreeGrafter"/>
</dbReference>
<protein>
    <submittedName>
        <fullName evidence="2">Uncharacterized protein</fullName>
    </submittedName>
</protein>
<comment type="caution">
    <text evidence="2">The sequence shown here is derived from an EMBL/GenBank/DDBJ whole genome shotgun (WGS) entry which is preliminary data.</text>
</comment>
<dbReference type="Proteomes" id="UP000626109">
    <property type="component" value="Unassembled WGS sequence"/>
</dbReference>
<organism evidence="2 3">
    <name type="scientific">Polarella glacialis</name>
    <name type="common">Dinoflagellate</name>
    <dbReference type="NCBI Taxonomy" id="89957"/>
    <lineage>
        <taxon>Eukaryota</taxon>
        <taxon>Sar</taxon>
        <taxon>Alveolata</taxon>
        <taxon>Dinophyceae</taxon>
        <taxon>Suessiales</taxon>
        <taxon>Suessiaceae</taxon>
        <taxon>Polarella</taxon>
    </lineage>
</organism>
<keyword evidence="1" id="KW-1015">Disulfide bond</keyword>
<dbReference type="InterPro" id="IPR029044">
    <property type="entry name" value="Nucleotide-diphossugar_trans"/>
</dbReference>
<name>A0A813LZA6_POLGL</name>
<dbReference type="EMBL" id="CAJNNW010036681">
    <property type="protein sequence ID" value="CAE8736615.1"/>
    <property type="molecule type" value="Genomic_DNA"/>
</dbReference>
<dbReference type="AlphaFoldDB" id="A0A813LZA6"/>
<evidence type="ECO:0000313" key="2">
    <source>
        <dbReference type="EMBL" id="CAE8736615.1"/>
    </source>
</evidence>
<feature type="non-terminal residue" evidence="2">
    <location>
        <position position="1"/>
    </location>
</feature>
<reference evidence="2" key="1">
    <citation type="submission" date="2021-02" db="EMBL/GenBank/DDBJ databases">
        <authorList>
            <person name="Dougan E. K."/>
            <person name="Rhodes N."/>
            <person name="Thang M."/>
            <person name="Chan C."/>
        </authorList>
    </citation>
    <scope>NUCLEOTIDE SEQUENCE</scope>
</reference>
<accession>A0A813LZA6</accession>
<feature type="non-terminal residue" evidence="2">
    <location>
        <position position="128"/>
    </location>
</feature>
<sequence length="128" mass="14765">VAWGGENIDQSLRTWLCGGRIELAEGAFVAHMWRDANNPKTKQKYSLPTEEVMHNKARAVSAWLDEFKTKTFSFPEYEAFVSGKQEIGNMSNFREVKERLQCAPFSSYIQRFAYIYLDSGLLPNDIFQ</sequence>
<evidence type="ECO:0000313" key="3">
    <source>
        <dbReference type="Proteomes" id="UP000626109"/>
    </source>
</evidence>
<dbReference type="GO" id="GO:0006493">
    <property type="term" value="P:protein O-linked glycosylation"/>
    <property type="evidence" value="ECO:0007669"/>
    <property type="project" value="TreeGrafter"/>
</dbReference>